<dbReference type="InterPro" id="IPR013750">
    <property type="entry name" value="GHMP_kinase_C_dom"/>
</dbReference>
<dbReference type="Pfam" id="PF08544">
    <property type="entry name" value="GHMP_kinases_C"/>
    <property type="match status" value="1"/>
</dbReference>
<name>A0ABW8UTM7_9RHOB</name>
<evidence type="ECO:0000256" key="4">
    <source>
        <dbReference type="ARBA" id="ARBA00022679"/>
    </source>
</evidence>
<dbReference type="InterPro" id="IPR020568">
    <property type="entry name" value="Ribosomal_Su5_D2-typ_SF"/>
</dbReference>
<dbReference type="PIRSF" id="PIRSF010376">
    <property type="entry name" value="IspE"/>
    <property type="match status" value="1"/>
</dbReference>
<evidence type="ECO:0000256" key="1">
    <source>
        <dbReference type="ARBA" id="ARBA00009684"/>
    </source>
</evidence>
<accession>A0ABW8UTM7</accession>
<dbReference type="PANTHER" id="PTHR43527">
    <property type="entry name" value="4-DIPHOSPHOCYTIDYL-2-C-METHYL-D-ERYTHRITOL KINASE, CHLOROPLASTIC"/>
    <property type="match status" value="1"/>
</dbReference>
<keyword evidence="14" id="KW-1185">Reference proteome</keyword>
<comment type="function">
    <text evidence="10">Catalyzes the phosphorylation of the position 2 hydroxy group of 4-diphosphocytidyl-2C-methyl-D-erythritol.</text>
</comment>
<dbReference type="PANTHER" id="PTHR43527:SF2">
    <property type="entry name" value="4-DIPHOSPHOCYTIDYL-2-C-METHYL-D-ERYTHRITOL KINASE, CHLOROPLASTIC"/>
    <property type="match status" value="1"/>
</dbReference>
<comment type="caution">
    <text evidence="13">The sequence shown here is derived from an EMBL/GenBank/DDBJ whole genome shotgun (WGS) entry which is preliminary data.</text>
</comment>
<evidence type="ECO:0000259" key="12">
    <source>
        <dbReference type="Pfam" id="PF08544"/>
    </source>
</evidence>
<evidence type="ECO:0000256" key="5">
    <source>
        <dbReference type="ARBA" id="ARBA00022741"/>
    </source>
</evidence>
<dbReference type="RefSeq" id="WP_407592144.1">
    <property type="nucleotide sequence ID" value="NZ_JBHDIY010000002.1"/>
</dbReference>
<evidence type="ECO:0000256" key="6">
    <source>
        <dbReference type="ARBA" id="ARBA00022777"/>
    </source>
</evidence>
<dbReference type="InterPro" id="IPR006204">
    <property type="entry name" value="GHMP_kinase_N_dom"/>
</dbReference>
<evidence type="ECO:0000313" key="13">
    <source>
        <dbReference type="EMBL" id="MFL4470282.1"/>
    </source>
</evidence>
<comment type="pathway">
    <text evidence="10">Isoprenoid biosynthesis; isopentenyl diphosphate biosynthesis via DXP pathway; isopentenyl diphosphate from 1-deoxy-D-xylulose 5-phosphate: step 3/6.</text>
</comment>
<dbReference type="EC" id="2.7.1.148" evidence="2 10"/>
<reference evidence="13 14" key="1">
    <citation type="submission" date="2024-08" db="EMBL/GenBank/DDBJ databases">
        <title>Tateyamaria sp. nov., isolated from marine algae.</title>
        <authorList>
            <person name="Choi B.J."/>
            <person name="Kim J.M."/>
            <person name="Lee J.K."/>
            <person name="Choi D.G."/>
            <person name="Bayburt H."/>
            <person name="Baek J.H."/>
            <person name="Han D.M."/>
            <person name="Jeon C.O."/>
        </authorList>
    </citation>
    <scope>NUCLEOTIDE SEQUENCE [LARGE SCALE GENOMIC DNA]</scope>
    <source>
        <strain evidence="13 14">KMU-156</strain>
    </source>
</reference>
<keyword evidence="7 10" id="KW-0067">ATP-binding</keyword>
<dbReference type="EMBL" id="JBHDIY010000002">
    <property type="protein sequence ID" value="MFL4470282.1"/>
    <property type="molecule type" value="Genomic_DNA"/>
</dbReference>
<gene>
    <name evidence="10" type="primary">ispE</name>
    <name evidence="13" type="ORF">ACERZ8_10510</name>
</gene>
<dbReference type="Pfam" id="PF00288">
    <property type="entry name" value="GHMP_kinases_N"/>
    <property type="match status" value="1"/>
</dbReference>
<feature type="domain" description="GHMP kinase C-terminal" evidence="12">
    <location>
        <begin position="218"/>
        <end position="280"/>
    </location>
</feature>
<dbReference type="InterPro" id="IPR036554">
    <property type="entry name" value="GHMP_kinase_C_sf"/>
</dbReference>
<comment type="similarity">
    <text evidence="1 10">Belongs to the GHMP kinase family. IspE subfamily.</text>
</comment>
<dbReference type="HAMAP" id="MF_00061">
    <property type="entry name" value="IspE"/>
    <property type="match status" value="1"/>
</dbReference>
<feature type="active site" evidence="10">
    <location>
        <position position="11"/>
    </location>
</feature>
<sequence>MTKVRVFAPAKINLSLHITGQLNNGYHLIDSLVAFADIGDWITLTEHGLRELSVTGPEAVPDLSSDTNIMWHAAQKFWSPDRPLSMGLEKHLPMASGIGGGSADAAATYRGLLLLRAAVEGAGTPRDPTPADARDLLAIGADVPMCVLSDPARIQGIGEQITPVPELFPYAIVLVNPRVQVSTPAVFSKLAIKDNPGLDPWPDRFEDRDAALAWIAAQRNDLQVPAIANCPDIADVLSALKRIETCRLARMSGSGATCFGIFERVHLAQAAAEAIRAAYPDWWVRSGRLNGGKQAVPQLIRSTT</sequence>
<evidence type="ECO:0000256" key="9">
    <source>
        <dbReference type="ARBA" id="ARBA00032554"/>
    </source>
</evidence>
<dbReference type="Proteomes" id="UP001627408">
    <property type="component" value="Unassembled WGS sequence"/>
</dbReference>
<evidence type="ECO:0000259" key="11">
    <source>
        <dbReference type="Pfam" id="PF00288"/>
    </source>
</evidence>
<dbReference type="NCBIfam" id="NF011202">
    <property type="entry name" value="PRK14608.1"/>
    <property type="match status" value="1"/>
</dbReference>
<protein>
    <recommendedName>
        <fullName evidence="3 10">4-diphosphocytidyl-2-C-methyl-D-erythritol kinase</fullName>
        <shortName evidence="10">CMK</shortName>
        <ecNumber evidence="2 10">2.7.1.148</ecNumber>
    </recommendedName>
    <alternativeName>
        <fullName evidence="9 10">4-(cytidine-5'-diphospho)-2-C-methyl-D-erythritol kinase</fullName>
    </alternativeName>
</protein>
<feature type="binding site" evidence="10">
    <location>
        <begin position="93"/>
        <end position="103"/>
    </location>
    <ligand>
        <name>ATP</name>
        <dbReference type="ChEBI" id="CHEBI:30616"/>
    </ligand>
</feature>
<evidence type="ECO:0000256" key="8">
    <source>
        <dbReference type="ARBA" id="ARBA00023229"/>
    </source>
</evidence>
<evidence type="ECO:0000256" key="3">
    <source>
        <dbReference type="ARBA" id="ARBA00017473"/>
    </source>
</evidence>
<keyword evidence="4 10" id="KW-0808">Transferase</keyword>
<feature type="domain" description="GHMP kinase N-terminal" evidence="11">
    <location>
        <begin position="71"/>
        <end position="115"/>
    </location>
</feature>
<dbReference type="Gene3D" id="3.30.230.10">
    <property type="match status" value="1"/>
</dbReference>
<evidence type="ECO:0000256" key="10">
    <source>
        <dbReference type="HAMAP-Rule" id="MF_00061"/>
    </source>
</evidence>
<keyword evidence="8 10" id="KW-0414">Isoprene biosynthesis</keyword>
<dbReference type="Gene3D" id="3.30.70.890">
    <property type="entry name" value="GHMP kinase, C-terminal domain"/>
    <property type="match status" value="1"/>
</dbReference>
<feature type="active site" evidence="10">
    <location>
        <position position="142"/>
    </location>
</feature>
<evidence type="ECO:0000313" key="14">
    <source>
        <dbReference type="Proteomes" id="UP001627408"/>
    </source>
</evidence>
<keyword evidence="5 10" id="KW-0547">Nucleotide-binding</keyword>
<dbReference type="InterPro" id="IPR014721">
    <property type="entry name" value="Ribsml_uS5_D2-typ_fold_subgr"/>
</dbReference>
<keyword evidence="6 10" id="KW-0418">Kinase</keyword>
<proteinExistence type="inferred from homology"/>
<dbReference type="SUPFAM" id="SSF55060">
    <property type="entry name" value="GHMP Kinase, C-terminal domain"/>
    <property type="match status" value="1"/>
</dbReference>
<comment type="catalytic activity">
    <reaction evidence="10">
        <text>4-CDP-2-C-methyl-D-erythritol + ATP = 4-CDP-2-C-methyl-D-erythritol 2-phosphate + ADP + H(+)</text>
        <dbReference type="Rhea" id="RHEA:18437"/>
        <dbReference type="ChEBI" id="CHEBI:15378"/>
        <dbReference type="ChEBI" id="CHEBI:30616"/>
        <dbReference type="ChEBI" id="CHEBI:57823"/>
        <dbReference type="ChEBI" id="CHEBI:57919"/>
        <dbReference type="ChEBI" id="CHEBI:456216"/>
        <dbReference type="EC" id="2.7.1.148"/>
    </reaction>
</comment>
<evidence type="ECO:0000256" key="7">
    <source>
        <dbReference type="ARBA" id="ARBA00022840"/>
    </source>
</evidence>
<dbReference type="SUPFAM" id="SSF54211">
    <property type="entry name" value="Ribosomal protein S5 domain 2-like"/>
    <property type="match status" value="1"/>
</dbReference>
<organism evidence="13 14">
    <name type="scientific">Tateyamaria armeniaca</name>
    <dbReference type="NCBI Taxonomy" id="2518930"/>
    <lineage>
        <taxon>Bacteria</taxon>
        <taxon>Pseudomonadati</taxon>
        <taxon>Pseudomonadota</taxon>
        <taxon>Alphaproteobacteria</taxon>
        <taxon>Rhodobacterales</taxon>
        <taxon>Roseobacteraceae</taxon>
        <taxon>Tateyamaria</taxon>
    </lineage>
</organism>
<dbReference type="GO" id="GO:0050515">
    <property type="term" value="F:4-(cytidine 5'-diphospho)-2-C-methyl-D-erythritol kinase activity"/>
    <property type="evidence" value="ECO:0007669"/>
    <property type="project" value="UniProtKB-EC"/>
</dbReference>
<dbReference type="InterPro" id="IPR004424">
    <property type="entry name" value="IspE"/>
</dbReference>
<evidence type="ECO:0000256" key="2">
    <source>
        <dbReference type="ARBA" id="ARBA00012052"/>
    </source>
</evidence>